<dbReference type="RefSeq" id="WP_223927437.1">
    <property type="nucleotide sequence ID" value="NZ_BPTU01000003.1"/>
</dbReference>
<dbReference type="GO" id="GO:0016787">
    <property type="term" value="F:hydrolase activity"/>
    <property type="evidence" value="ECO:0007669"/>
    <property type="project" value="UniProtKB-KW"/>
</dbReference>
<sequence>MKFEDLDLNDDVLDALYDMRFDNCTPIQEKCIPEILSGRDVLGVAQTGTGKTAAYLLPILSKLADGGYPDDKINCVIMSPTRELAQQIDQAMQGFAYYLDGVSSVAVYGGNDGNRYDQELKSLQLGADVVIATPGRFISHISLGNVDLSKVSFFVLDEADRMLDMGFSEDIMTIAKHLPPTCQTIMFSATMPKKIEDLAKTLLHNPVEVKLAVSKPAEKIHQMAYVCHETQKLGIIKHLFKDNDLKRVIIFCGSKMKVKQVAGALQRMKINCGEMHSDLEQAERDDMMFKFKSGQYDVIVATDIIARGIDIDDIQMVVNYDVPHDAEDYVHRIGRTARAERDGSAITLVSDDDMVYFNQIEKFLEKEVEKLPLPEGLGEAPEYRKSSAKSRRRKDRDRQSHKDKKERNNDRPRSQRRPKGQGDGAAQQTADNGQNQPNGNDRQENKPKDNQRRGQQKRNDRRNDRTENENPADTQRNSEGTKRGRNQKRNDNPNNDNRRKGKSQDRNAATDNGGDNSRNGRKNRAANNDSRNANGKNSRNANGEKNRSGEKSRKGRNGRRNSSKDSQSQFHSTKYDIRDEFEIPEKKESGLKKLIKKPLKWLHIIGRK</sequence>
<evidence type="ECO:0000256" key="7">
    <source>
        <dbReference type="RuleBase" id="RU000492"/>
    </source>
</evidence>
<dbReference type="CDD" id="cd18787">
    <property type="entry name" value="SF2_C_DEAD"/>
    <property type="match status" value="1"/>
</dbReference>
<dbReference type="InterPro" id="IPR011545">
    <property type="entry name" value="DEAD/DEAH_box_helicase_dom"/>
</dbReference>
<feature type="compositionally biased region" description="Polar residues" evidence="8">
    <location>
        <begin position="506"/>
        <end position="517"/>
    </location>
</feature>
<feature type="compositionally biased region" description="Basic residues" evidence="8">
    <location>
        <begin position="386"/>
        <end position="395"/>
    </location>
</feature>
<dbReference type="InterPro" id="IPR044742">
    <property type="entry name" value="DEAD/DEAH_RhlB"/>
</dbReference>
<feature type="compositionally biased region" description="Low complexity" evidence="8">
    <location>
        <begin position="525"/>
        <end position="534"/>
    </location>
</feature>
<evidence type="ECO:0000256" key="2">
    <source>
        <dbReference type="ARBA" id="ARBA00022801"/>
    </source>
</evidence>
<comment type="similarity">
    <text evidence="5 7">Belongs to the DEAD box helicase family.</text>
</comment>
<dbReference type="GO" id="GO:0005524">
    <property type="term" value="F:ATP binding"/>
    <property type="evidence" value="ECO:0007669"/>
    <property type="project" value="UniProtKB-KW"/>
</dbReference>
<accession>A0A9R1C716</accession>
<dbReference type="PROSITE" id="PS51192">
    <property type="entry name" value="HELICASE_ATP_BIND_1"/>
    <property type="match status" value="1"/>
</dbReference>
<comment type="caution">
    <text evidence="12">The sequence shown here is derived from an EMBL/GenBank/DDBJ whole genome shotgun (WGS) entry which is preliminary data.</text>
</comment>
<keyword evidence="13" id="KW-1185">Reference proteome</keyword>
<dbReference type="GO" id="GO:0005829">
    <property type="term" value="C:cytosol"/>
    <property type="evidence" value="ECO:0007669"/>
    <property type="project" value="TreeGrafter"/>
</dbReference>
<dbReference type="SMART" id="SM00487">
    <property type="entry name" value="DEXDc"/>
    <property type="match status" value="1"/>
</dbReference>
<dbReference type="InterPro" id="IPR014014">
    <property type="entry name" value="RNA_helicase_DEAD_Q_motif"/>
</dbReference>
<dbReference type="CDD" id="cd00268">
    <property type="entry name" value="DEADc"/>
    <property type="match status" value="1"/>
</dbReference>
<evidence type="ECO:0000256" key="6">
    <source>
        <dbReference type="PROSITE-ProRule" id="PRU00552"/>
    </source>
</evidence>
<evidence type="ECO:0000313" key="12">
    <source>
        <dbReference type="EMBL" id="GJG57207.1"/>
    </source>
</evidence>
<feature type="short sequence motif" description="Q motif" evidence="6">
    <location>
        <begin position="1"/>
        <end position="29"/>
    </location>
</feature>
<evidence type="ECO:0000259" key="11">
    <source>
        <dbReference type="PROSITE" id="PS51195"/>
    </source>
</evidence>
<feature type="compositionally biased region" description="Basic and acidic residues" evidence="8">
    <location>
        <begin position="488"/>
        <end position="505"/>
    </location>
</feature>
<evidence type="ECO:0000256" key="4">
    <source>
        <dbReference type="ARBA" id="ARBA00022840"/>
    </source>
</evidence>
<reference evidence="12" key="1">
    <citation type="journal article" date="2022" name="Int. J. Syst. Evol. Microbiol.">
        <title>Prevotella lacticifex sp. nov., isolated from the rumen of cows.</title>
        <authorList>
            <person name="Shinkai T."/>
            <person name="Ikeyama N."/>
            <person name="Kumagai M."/>
            <person name="Ohmori H."/>
            <person name="Sakamoto M."/>
            <person name="Ohkuma M."/>
            <person name="Mitsumori M."/>
        </authorList>
    </citation>
    <scope>NUCLEOTIDE SEQUENCE</scope>
    <source>
        <strain evidence="12">R5076</strain>
    </source>
</reference>
<dbReference type="PROSITE" id="PS51195">
    <property type="entry name" value="Q_MOTIF"/>
    <property type="match status" value="1"/>
</dbReference>
<dbReference type="EMBL" id="BPUB01000001">
    <property type="protein sequence ID" value="GJG57207.1"/>
    <property type="molecule type" value="Genomic_DNA"/>
</dbReference>
<evidence type="ECO:0000259" key="10">
    <source>
        <dbReference type="PROSITE" id="PS51194"/>
    </source>
</evidence>
<dbReference type="InterPro" id="IPR027417">
    <property type="entry name" value="P-loop_NTPase"/>
</dbReference>
<keyword evidence="2 7" id="KW-0378">Hydrolase</keyword>
<evidence type="ECO:0000256" key="8">
    <source>
        <dbReference type="SAM" id="MobiDB-lite"/>
    </source>
</evidence>
<dbReference type="InterPro" id="IPR001650">
    <property type="entry name" value="Helicase_C-like"/>
</dbReference>
<feature type="compositionally biased region" description="Basic and acidic residues" evidence="8">
    <location>
        <begin position="542"/>
        <end position="552"/>
    </location>
</feature>
<gene>
    <name evidence="12" type="ORF">PRLR5076_00580</name>
</gene>
<dbReference type="PROSITE" id="PS00039">
    <property type="entry name" value="DEAD_ATP_HELICASE"/>
    <property type="match status" value="1"/>
</dbReference>
<keyword evidence="4 7" id="KW-0067">ATP-binding</keyword>
<dbReference type="Pfam" id="PF00270">
    <property type="entry name" value="DEAD"/>
    <property type="match status" value="1"/>
</dbReference>
<dbReference type="PROSITE" id="PS51194">
    <property type="entry name" value="HELICASE_CTER"/>
    <property type="match status" value="1"/>
</dbReference>
<keyword evidence="1 7" id="KW-0547">Nucleotide-binding</keyword>
<organism evidence="12 13">
    <name type="scientific">Prevotella lacticifex</name>
    <dbReference type="NCBI Taxonomy" id="2854755"/>
    <lineage>
        <taxon>Bacteria</taxon>
        <taxon>Pseudomonadati</taxon>
        <taxon>Bacteroidota</taxon>
        <taxon>Bacteroidia</taxon>
        <taxon>Bacteroidales</taxon>
        <taxon>Prevotellaceae</taxon>
        <taxon>Prevotella</taxon>
    </lineage>
</organism>
<feature type="compositionally biased region" description="Basic and acidic residues" evidence="8">
    <location>
        <begin position="396"/>
        <end position="413"/>
    </location>
</feature>
<feature type="domain" description="Helicase ATP-binding" evidence="9">
    <location>
        <begin position="32"/>
        <end position="209"/>
    </location>
</feature>
<dbReference type="AlphaFoldDB" id="A0A9R1C716"/>
<keyword evidence="3 7" id="KW-0347">Helicase</keyword>
<dbReference type="PANTHER" id="PTHR47959:SF13">
    <property type="entry name" value="ATP-DEPENDENT RNA HELICASE RHLE"/>
    <property type="match status" value="1"/>
</dbReference>
<evidence type="ECO:0000256" key="5">
    <source>
        <dbReference type="ARBA" id="ARBA00038437"/>
    </source>
</evidence>
<evidence type="ECO:0000313" key="13">
    <source>
        <dbReference type="Proteomes" id="UP000825483"/>
    </source>
</evidence>
<dbReference type="GO" id="GO:0003724">
    <property type="term" value="F:RNA helicase activity"/>
    <property type="evidence" value="ECO:0007669"/>
    <property type="project" value="InterPro"/>
</dbReference>
<dbReference type="GO" id="GO:0003676">
    <property type="term" value="F:nucleic acid binding"/>
    <property type="evidence" value="ECO:0007669"/>
    <property type="project" value="InterPro"/>
</dbReference>
<evidence type="ECO:0000259" key="9">
    <source>
        <dbReference type="PROSITE" id="PS51192"/>
    </source>
</evidence>
<dbReference type="Gene3D" id="3.40.50.300">
    <property type="entry name" value="P-loop containing nucleotide triphosphate hydrolases"/>
    <property type="match status" value="2"/>
</dbReference>
<evidence type="ECO:0000256" key="1">
    <source>
        <dbReference type="ARBA" id="ARBA00022741"/>
    </source>
</evidence>
<proteinExistence type="inferred from homology"/>
<dbReference type="GeneID" id="72468113"/>
<evidence type="ECO:0008006" key="14">
    <source>
        <dbReference type="Google" id="ProtNLM"/>
    </source>
</evidence>
<dbReference type="SUPFAM" id="SSF52540">
    <property type="entry name" value="P-loop containing nucleoside triphosphate hydrolases"/>
    <property type="match status" value="1"/>
</dbReference>
<feature type="compositionally biased region" description="Polar residues" evidence="8">
    <location>
        <begin position="426"/>
        <end position="440"/>
    </location>
</feature>
<feature type="domain" description="DEAD-box RNA helicase Q" evidence="11">
    <location>
        <begin position="1"/>
        <end position="29"/>
    </location>
</feature>
<dbReference type="Proteomes" id="UP000825483">
    <property type="component" value="Unassembled WGS sequence"/>
</dbReference>
<feature type="compositionally biased region" description="Basic and acidic residues" evidence="8">
    <location>
        <begin position="441"/>
        <end position="468"/>
    </location>
</feature>
<dbReference type="PANTHER" id="PTHR47959">
    <property type="entry name" value="ATP-DEPENDENT RNA HELICASE RHLE-RELATED"/>
    <property type="match status" value="1"/>
</dbReference>
<feature type="domain" description="Helicase C-terminal" evidence="10">
    <location>
        <begin position="234"/>
        <end position="379"/>
    </location>
</feature>
<feature type="region of interest" description="Disordered" evidence="8">
    <location>
        <begin position="375"/>
        <end position="580"/>
    </location>
</feature>
<name>A0A9R1C716_9BACT</name>
<dbReference type="InterPro" id="IPR014001">
    <property type="entry name" value="Helicase_ATP-bd"/>
</dbReference>
<dbReference type="InterPro" id="IPR000629">
    <property type="entry name" value="RNA-helicase_DEAD-box_CS"/>
</dbReference>
<dbReference type="Pfam" id="PF00271">
    <property type="entry name" value="Helicase_C"/>
    <property type="match status" value="1"/>
</dbReference>
<dbReference type="SMART" id="SM00490">
    <property type="entry name" value="HELICc"/>
    <property type="match status" value="1"/>
</dbReference>
<protein>
    <recommendedName>
        <fullName evidence="14">DEAD/DEAH box helicase</fullName>
    </recommendedName>
</protein>
<dbReference type="InterPro" id="IPR050079">
    <property type="entry name" value="DEAD_box_RNA_helicase"/>
</dbReference>
<evidence type="ECO:0000256" key="3">
    <source>
        <dbReference type="ARBA" id="ARBA00022806"/>
    </source>
</evidence>